<feature type="transmembrane region" description="Helical" evidence="2">
    <location>
        <begin position="68"/>
        <end position="88"/>
    </location>
</feature>
<dbReference type="OrthoDB" id="5242705at2759"/>
<dbReference type="STRING" id="50376.A0A517L2K8"/>
<evidence type="ECO:0000313" key="4">
    <source>
        <dbReference type="Proteomes" id="UP000316270"/>
    </source>
</evidence>
<keyword evidence="2" id="KW-0812">Transmembrane</keyword>
<dbReference type="PANTHER" id="PTHR35394:SF5">
    <property type="entry name" value="DUF3176 DOMAIN-CONTAINING PROTEIN"/>
    <property type="match status" value="1"/>
</dbReference>
<dbReference type="InterPro" id="IPR021514">
    <property type="entry name" value="DUF3176"/>
</dbReference>
<keyword evidence="2" id="KW-0472">Membrane</keyword>
<evidence type="ECO:0000313" key="3">
    <source>
        <dbReference type="EMBL" id="QDS69871.1"/>
    </source>
</evidence>
<feature type="region of interest" description="Disordered" evidence="1">
    <location>
        <begin position="1"/>
        <end position="48"/>
    </location>
</feature>
<organism evidence="3 4">
    <name type="scientific">Venturia effusa</name>
    <dbReference type="NCBI Taxonomy" id="50376"/>
    <lineage>
        <taxon>Eukaryota</taxon>
        <taxon>Fungi</taxon>
        <taxon>Dikarya</taxon>
        <taxon>Ascomycota</taxon>
        <taxon>Pezizomycotina</taxon>
        <taxon>Dothideomycetes</taxon>
        <taxon>Pleosporomycetidae</taxon>
        <taxon>Venturiales</taxon>
        <taxon>Venturiaceae</taxon>
        <taxon>Venturia</taxon>
    </lineage>
</organism>
<evidence type="ECO:0000256" key="2">
    <source>
        <dbReference type="SAM" id="Phobius"/>
    </source>
</evidence>
<dbReference type="Pfam" id="PF11374">
    <property type="entry name" value="DUF3176"/>
    <property type="match status" value="1"/>
</dbReference>
<proteinExistence type="predicted"/>
<feature type="transmembrane region" description="Helical" evidence="2">
    <location>
        <begin position="558"/>
        <end position="578"/>
    </location>
</feature>
<dbReference type="AlphaFoldDB" id="A0A517L2K8"/>
<accession>A0A517L2K8</accession>
<sequence>MDESTSRLHHAKDHANNRSLFPTPKIGSRQEYQSVPSPHVEVMETRASRKSDRANGRSGLFVEWWWEVLTWLVGTAAFVAIIVLLVVFRNQPLNHWKLREIQITTVVTALAQTAMGSLIISVSACVGQLKWSAFGKSRPIVEIQEFDDSTRGPAGSLLLLWNSIWKTKRPGFLVSLAALTTILMTAFSTFAQQAVTIELQTRPLSSSDASLPRTTNYTNVFSGNFEFLKYDAAETQLDQGDESNIGVDTNMLSAIRSGMLDSYRSLSNVSGTCSSSQCTWGNHTTLAVCSSVEDVSSTTLVFNGSVSIRDLKDRNRTLKDIVGSNAATFWTDSLFFPSASAGRTNTSRETKPNNKGMPNLAEIYAVYWPSCNGTSALKSAKTDPKAWRALKGTLNLCMLSLDANTTDGKMTTRILDRQIDVFEPVSGYKNYAANISYYCTPHGQEPRSCIDGSWWSSYARQLAVTFAGSAYFEPGGDNYVYSQSAMTLSQDVLGVDPVSCGNLSLTEEEGLKGFGMRLNNVATSMTNAMRTAPNNADSNLIIGTTWESKQYIEADLRWLAFPAAVWLFSTCVLFATLLQMRDRSVPMWKSSALVLVQCMLADNGLGSSREAEKHGEDHHVRLRQTGKGWQLVDTSTDMTGL</sequence>
<dbReference type="EMBL" id="CP042188">
    <property type="protein sequence ID" value="QDS69871.1"/>
    <property type="molecule type" value="Genomic_DNA"/>
</dbReference>
<reference evidence="3 4" key="1">
    <citation type="submission" date="2019-07" db="EMBL/GenBank/DDBJ databases">
        <title>Finished genome of Venturia effusa.</title>
        <authorList>
            <person name="Young C.A."/>
            <person name="Cox M.P."/>
            <person name="Ganley A.R.D."/>
            <person name="David W.J."/>
        </authorList>
    </citation>
    <scope>NUCLEOTIDE SEQUENCE [LARGE SCALE GENOMIC DNA]</scope>
    <source>
        <strain evidence="4">albino</strain>
    </source>
</reference>
<gene>
    <name evidence="3" type="ORF">FKW77_000496</name>
</gene>
<protein>
    <submittedName>
        <fullName evidence="3">Uncharacterized protein</fullName>
    </submittedName>
</protein>
<dbReference type="PANTHER" id="PTHR35394">
    <property type="entry name" value="DUF3176 DOMAIN-CONTAINING PROTEIN"/>
    <property type="match status" value="1"/>
</dbReference>
<name>A0A517L2K8_9PEZI</name>
<keyword evidence="4" id="KW-1185">Reference proteome</keyword>
<evidence type="ECO:0000256" key="1">
    <source>
        <dbReference type="SAM" id="MobiDB-lite"/>
    </source>
</evidence>
<feature type="transmembrane region" description="Helical" evidence="2">
    <location>
        <begin position="172"/>
        <end position="191"/>
    </location>
</feature>
<dbReference type="Proteomes" id="UP000316270">
    <property type="component" value="Chromosome 4"/>
</dbReference>
<keyword evidence="2" id="KW-1133">Transmembrane helix</keyword>